<name>A0AAJ8BZR7_ASPNG</name>
<sequence>MQQKAVHQELTWGALPMGQSAGREPICRMGKKNRGEHMNPPDLIDAQQMISRLPRYVSIGMTECDRSRVGGCKRGRRSKPASTFRKSHRTARQATLKAEDRRRVSRESEAAIQRKRGGREGGGGGFRGLGGSALSFPFPAKAGYSPE</sequence>
<protein>
    <submittedName>
        <fullName evidence="2">Uncharacterized protein</fullName>
    </submittedName>
</protein>
<feature type="compositionally biased region" description="Basic and acidic residues" evidence="1">
    <location>
        <begin position="97"/>
        <end position="109"/>
    </location>
</feature>
<organism evidence="2">
    <name type="scientific">Aspergillus niger</name>
    <dbReference type="NCBI Taxonomy" id="5061"/>
    <lineage>
        <taxon>Eukaryota</taxon>
        <taxon>Fungi</taxon>
        <taxon>Dikarya</taxon>
        <taxon>Ascomycota</taxon>
        <taxon>Pezizomycotina</taxon>
        <taxon>Eurotiomycetes</taxon>
        <taxon>Eurotiomycetidae</taxon>
        <taxon>Eurotiales</taxon>
        <taxon>Aspergillaceae</taxon>
        <taxon>Aspergillus</taxon>
        <taxon>Aspergillus subgen. Circumdati</taxon>
    </lineage>
</organism>
<feature type="region of interest" description="Disordered" evidence="1">
    <location>
        <begin position="67"/>
        <end position="147"/>
    </location>
</feature>
<reference evidence="2" key="1">
    <citation type="submission" date="2025-02" db="EMBL/GenBank/DDBJ databases">
        <authorList>
            <consortium name="NCBI Genome Project"/>
        </authorList>
    </citation>
    <scope>NUCLEOTIDE SEQUENCE</scope>
</reference>
<gene>
    <name evidence="2" type="ORF">An11g01090</name>
</gene>
<evidence type="ECO:0000313" key="2">
    <source>
        <dbReference type="RefSeq" id="XP_059606314.1"/>
    </source>
</evidence>
<accession>A0AAJ8BZR7</accession>
<dbReference type="AlphaFoldDB" id="A0AAJ8BZR7"/>
<feature type="compositionally biased region" description="Basic residues" evidence="1">
    <location>
        <begin position="71"/>
        <end position="91"/>
    </location>
</feature>
<feature type="compositionally biased region" description="Gly residues" evidence="1">
    <location>
        <begin position="120"/>
        <end position="131"/>
    </location>
</feature>
<dbReference type="RefSeq" id="XP_059606314.1">
    <property type="nucleotide sequence ID" value="XM_059750041.1"/>
</dbReference>
<evidence type="ECO:0000256" key="1">
    <source>
        <dbReference type="SAM" id="MobiDB-lite"/>
    </source>
</evidence>
<proteinExistence type="predicted"/>
<dbReference type="VEuPathDB" id="FungiDB:An11g01090"/>
<dbReference type="GeneID" id="84592183"/>
<reference evidence="2" key="2">
    <citation type="submission" date="2025-08" db="UniProtKB">
        <authorList>
            <consortium name="RefSeq"/>
        </authorList>
    </citation>
    <scope>IDENTIFICATION</scope>
</reference>
<dbReference type="KEGG" id="ang:An11g01090"/>